<dbReference type="EMBL" id="QKKF02011699">
    <property type="protein sequence ID" value="RZF44044.1"/>
    <property type="molecule type" value="Genomic_DNA"/>
</dbReference>
<evidence type="ECO:0000313" key="2">
    <source>
        <dbReference type="EMBL" id="RZF44044.1"/>
    </source>
</evidence>
<organism evidence="2 3">
    <name type="scientific">Laodelphax striatellus</name>
    <name type="common">Small brown planthopper</name>
    <name type="synonym">Delphax striatella</name>
    <dbReference type="NCBI Taxonomy" id="195883"/>
    <lineage>
        <taxon>Eukaryota</taxon>
        <taxon>Metazoa</taxon>
        <taxon>Ecdysozoa</taxon>
        <taxon>Arthropoda</taxon>
        <taxon>Hexapoda</taxon>
        <taxon>Insecta</taxon>
        <taxon>Pterygota</taxon>
        <taxon>Neoptera</taxon>
        <taxon>Paraneoptera</taxon>
        <taxon>Hemiptera</taxon>
        <taxon>Auchenorrhyncha</taxon>
        <taxon>Fulgoroidea</taxon>
        <taxon>Delphacidae</taxon>
        <taxon>Criomorphinae</taxon>
        <taxon>Laodelphax</taxon>
    </lineage>
</organism>
<keyword evidence="3" id="KW-1185">Reference proteome</keyword>
<feature type="non-terminal residue" evidence="2">
    <location>
        <position position="105"/>
    </location>
</feature>
<gene>
    <name evidence="2" type="ORF">LSTR_LSTR017260</name>
</gene>
<dbReference type="InParanoid" id="A0A482XDU0"/>
<name>A0A482XDU0_LAOST</name>
<protein>
    <recommendedName>
        <fullName evidence="1">Androglobin domain-containing protein</fullName>
    </recommendedName>
</protein>
<accession>A0A482XDU0</accession>
<dbReference type="OrthoDB" id="9374162at2759"/>
<comment type="caution">
    <text evidence="2">The sequence shown here is derived from an EMBL/GenBank/DDBJ whole genome shotgun (WGS) entry which is preliminary data.</text>
</comment>
<feature type="domain" description="Androglobin" evidence="1">
    <location>
        <begin position="7"/>
        <end position="69"/>
    </location>
</feature>
<sequence length="105" mass="11747">MFANFPVGIALANNDTNDVTASVLSESANFQICHNEKGYTLLVFTTEGKCPEHIPWKLRIIGSKDYPLPYSFSPIHGRTDLPPLSPVRCIFEGLYIPDKETNIFC</sequence>
<evidence type="ECO:0000259" key="1">
    <source>
        <dbReference type="Pfam" id="PF22069"/>
    </source>
</evidence>
<dbReference type="Proteomes" id="UP000291343">
    <property type="component" value="Unassembled WGS sequence"/>
</dbReference>
<dbReference type="AlphaFoldDB" id="A0A482XDU0"/>
<dbReference type="InterPro" id="IPR054094">
    <property type="entry name" value="Androglobin_IV"/>
</dbReference>
<reference evidence="2 3" key="1">
    <citation type="journal article" date="2017" name="Gigascience">
        <title>Genome sequence of the small brown planthopper, Laodelphax striatellus.</title>
        <authorList>
            <person name="Zhu J."/>
            <person name="Jiang F."/>
            <person name="Wang X."/>
            <person name="Yang P."/>
            <person name="Bao Y."/>
            <person name="Zhao W."/>
            <person name="Wang W."/>
            <person name="Lu H."/>
            <person name="Wang Q."/>
            <person name="Cui N."/>
            <person name="Li J."/>
            <person name="Chen X."/>
            <person name="Luo L."/>
            <person name="Yu J."/>
            <person name="Kang L."/>
            <person name="Cui F."/>
        </authorList>
    </citation>
    <scope>NUCLEOTIDE SEQUENCE [LARGE SCALE GENOMIC DNA]</scope>
    <source>
        <strain evidence="2">Lst14</strain>
    </source>
</reference>
<proteinExistence type="predicted"/>
<dbReference type="Pfam" id="PF22069">
    <property type="entry name" value="Androglobin_IV"/>
    <property type="match status" value="1"/>
</dbReference>
<evidence type="ECO:0000313" key="3">
    <source>
        <dbReference type="Proteomes" id="UP000291343"/>
    </source>
</evidence>